<dbReference type="InterPro" id="IPR000531">
    <property type="entry name" value="Beta-barrel_TonB"/>
</dbReference>
<dbReference type="SUPFAM" id="SSF49452">
    <property type="entry name" value="Starch-binding domain-like"/>
    <property type="match status" value="1"/>
</dbReference>
<evidence type="ECO:0000313" key="13">
    <source>
        <dbReference type="EMBL" id="HJG88326.1"/>
    </source>
</evidence>
<dbReference type="SUPFAM" id="SSF56935">
    <property type="entry name" value="Porins"/>
    <property type="match status" value="1"/>
</dbReference>
<protein>
    <submittedName>
        <fullName evidence="13">TonB-dependent receptor</fullName>
    </submittedName>
</protein>
<evidence type="ECO:0000259" key="11">
    <source>
        <dbReference type="Pfam" id="PF00593"/>
    </source>
</evidence>
<dbReference type="RefSeq" id="WP_273305385.1">
    <property type="nucleotide sequence ID" value="NZ_DYUD01000010.1"/>
</dbReference>
<evidence type="ECO:0000256" key="1">
    <source>
        <dbReference type="ARBA" id="ARBA00004571"/>
    </source>
</evidence>
<dbReference type="Pfam" id="PF00593">
    <property type="entry name" value="TonB_dep_Rec_b-barrel"/>
    <property type="match status" value="1"/>
</dbReference>
<dbReference type="PROSITE" id="PS52016">
    <property type="entry name" value="TONB_DEPENDENT_REC_3"/>
    <property type="match status" value="1"/>
</dbReference>
<evidence type="ECO:0000313" key="14">
    <source>
        <dbReference type="Proteomes" id="UP000757103"/>
    </source>
</evidence>
<evidence type="ECO:0000256" key="4">
    <source>
        <dbReference type="ARBA" id="ARBA00022692"/>
    </source>
</evidence>
<dbReference type="InterPro" id="IPR012910">
    <property type="entry name" value="Plug_dom"/>
</dbReference>
<dbReference type="PANTHER" id="PTHR40980">
    <property type="entry name" value="PLUG DOMAIN-CONTAINING PROTEIN"/>
    <property type="match status" value="1"/>
</dbReference>
<dbReference type="GO" id="GO:0030246">
    <property type="term" value="F:carbohydrate binding"/>
    <property type="evidence" value="ECO:0007669"/>
    <property type="project" value="InterPro"/>
</dbReference>
<comment type="similarity">
    <text evidence="8 9">Belongs to the TonB-dependent receptor family.</text>
</comment>
<dbReference type="InterPro" id="IPR039426">
    <property type="entry name" value="TonB-dep_rcpt-like"/>
</dbReference>
<comment type="subcellular location">
    <subcellularLocation>
        <location evidence="1 8">Cell outer membrane</location>
        <topology evidence="1 8">Multi-pass membrane protein</topology>
    </subcellularLocation>
</comment>
<keyword evidence="4 8" id="KW-0812">Transmembrane</keyword>
<evidence type="ECO:0000256" key="8">
    <source>
        <dbReference type="PROSITE-ProRule" id="PRU01360"/>
    </source>
</evidence>
<dbReference type="InterPro" id="IPR036942">
    <property type="entry name" value="Beta-barrel_TonB_sf"/>
</dbReference>
<evidence type="ECO:0000256" key="6">
    <source>
        <dbReference type="ARBA" id="ARBA00023136"/>
    </source>
</evidence>
<keyword evidence="6 8" id="KW-0472">Membrane</keyword>
<evidence type="ECO:0000256" key="9">
    <source>
        <dbReference type="RuleBase" id="RU003357"/>
    </source>
</evidence>
<evidence type="ECO:0000256" key="10">
    <source>
        <dbReference type="SAM" id="SignalP"/>
    </source>
</evidence>
<sequence length="937" mass="105844">MKKTLLLIFILSQMVAAQAAGLISGTVKEGTEQRTLPGAVLRLDKFNRYTVSDKNGYFEFLNVPDGDYRVEVTYLGYVTAYQEVTVKEGVNSVMDFFLQEDSKVLNEVVVMGDQARGQAKAFNQQKTNRNVTNVISADQVGRFPDSNIGDALKRVPGITMQNDQGEARNIIVRGLASELNSVTLNGNRIPSAEGDNRKVQMDLIPSDMIQTIRVNKTLTPDMDGDAIGGSVDLVTRAASGGQRISLTALGGFNPIRNGATGSGSFVYSNRFAGDRVGVVLSASYMNKTYGSDNIEGVWGKDDADNIFLEEMDIRKYDVQRIRRSISLNTDWKIDANNTIAADLMYNWRDDRENRFRTQFKDVEPVYDETTGAIAGYTGTISRETKGGIDNCRNKNARLEDQRVQSYALTGTHLLSPKFDLDWNLSYAKAQEDRPHERYIEYVQEGISMTQDLADPRKPFISAPGQSESAFLFDKLTEQHDYTDEDEYSAKINARVPLSAIASQKGRLHFGLKARIKSKERNNNFYEYTPVDGLPSLAEMDKATYTQPLTQGDRYIPGSFVSKQWLGNVDLNNPALFEKEADPSEYLVNNYQAKEQIYAGYLRWDQDITPDLTFIVGARIEHTRVDYEGNYVLDEDYDNADLRQVRNSYTNVLPNVTVCYTPLKNMVLRGVFSTALARPNYYALIPFADVKSEDREISAGNSDLKATYSYNADLIGEYYFQSVGIVSAGLFYKNLDNFIYNYLDANYTTDKFAADFPGLPNPIPAGEQWQFLRPLNGDEVHLFGVELAFQRKLDFMPTSFLRNFSVMLNYTYTHSITQGIYNEDGEERTDVSFPGTAPHMFNASLAWENNRFSARVSLNYTGGYLDEVASDAFEDRYYDSQLFLDANASYRIADGLRIFAEANNLTNQPLRYYQGSKQYMAQLEYYKSTFDLGIKWEF</sequence>
<dbReference type="CDD" id="cd01347">
    <property type="entry name" value="ligand_gated_channel"/>
    <property type="match status" value="1"/>
</dbReference>
<feature type="domain" description="TonB-dependent receptor-like beta-barrel" evidence="11">
    <location>
        <begin position="518"/>
        <end position="904"/>
    </location>
</feature>
<accession>A0A921SU42</accession>
<dbReference type="Pfam" id="PF07715">
    <property type="entry name" value="Plug"/>
    <property type="match status" value="1"/>
</dbReference>
<dbReference type="Proteomes" id="UP000757103">
    <property type="component" value="Unassembled WGS sequence"/>
</dbReference>
<feature type="domain" description="TonB-dependent receptor plug" evidence="12">
    <location>
        <begin position="130"/>
        <end position="229"/>
    </location>
</feature>
<keyword evidence="3 8" id="KW-1134">Transmembrane beta strand</keyword>
<proteinExistence type="inferred from homology"/>
<keyword evidence="5 9" id="KW-0798">TonB box</keyword>
<keyword evidence="7 8" id="KW-0998">Cell outer membrane</keyword>
<comment type="caution">
    <text evidence="13">The sequence shown here is derived from an EMBL/GenBank/DDBJ whole genome shotgun (WGS) entry which is preliminary data.</text>
</comment>
<keyword evidence="10" id="KW-0732">Signal</keyword>
<dbReference type="EMBL" id="DYUD01000010">
    <property type="protein sequence ID" value="HJG88326.1"/>
    <property type="molecule type" value="Genomic_DNA"/>
</dbReference>
<dbReference type="Gene3D" id="2.170.130.10">
    <property type="entry name" value="TonB-dependent receptor, plug domain"/>
    <property type="match status" value="1"/>
</dbReference>
<evidence type="ECO:0000256" key="7">
    <source>
        <dbReference type="ARBA" id="ARBA00023237"/>
    </source>
</evidence>
<gene>
    <name evidence="13" type="ORF">K8U91_02450</name>
</gene>
<dbReference type="Gene3D" id="2.40.170.20">
    <property type="entry name" value="TonB-dependent receptor, beta-barrel domain"/>
    <property type="match status" value="1"/>
</dbReference>
<dbReference type="Pfam" id="PF13715">
    <property type="entry name" value="CarbopepD_reg_2"/>
    <property type="match status" value="1"/>
</dbReference>
<keyword evidence="2 8" id="KW-0813">Transport</keyword>
<evidence type="ECO:0000256" key="2">
    <source>
        <dbReference type="ARBA" id="ARBA00022448"/>
    </source>
</evidence>
<reference evidence="13" key="1">
    <citation type="journal article" date="2021" name="PeerJ">
        <title>Extensive microbial diversity within the chicken gut microbiome revealed by metagenomics and culture.</title>
        <authorList>
            <person name="Gilroy R."/>
            <person name="Ravi A."/>
            <person name="Getino M."/>
            <person name="Pursley I."/>
            <person name="Horton D.L."/>
            <person name="Alikhan N.F."/>
            <person name="Baker D."/>
            <person name="Gharbi K."/>
            <person name="Hall N."/>
            <person name="Watson M."/>
            <person name="Adriaenssens E.M."/>
            <person name="Foster-Nyarko E."/>
            <person name="Jarju S."/>
            <person name="Secka A."/>
            <person name="Antonio M."/>
            <person name="Oren A."/>
            <person name="Chaudhuri R.R."/>
            <person name="La Ragione R."/>
            <person name="Hildebrand F."/>
            <person name="Pallen M.J."/>
        </authorList>
    </citation>
    <scope>NUCLEOTIDE SEQUENCE</scope>
    <source>
        <strain evidence="13">CHK121-7720</strain>
    </source>
</reference>
<dbReference type="InterPro" id="IPR037066">
    <property type="entry name" value="Plug_dom_sf"/>
</dbReference>
<dbReference type="InterPro" id="IPR013784">
    <property type="entry name" value="Carb-bd-like_fold"/>
</dbReference>
<dbReference type="PANTHER" id="PTHR40980:SF4">
    <property type="entry name" value="TONB-DEPENDENT RECEPTOR-LIKE BETA-BARREL DOMAIN-CONTAINING PROTEIN"/>
    <property type="match status" value="1"/>
</dbReference>
<dbReference type="NCBIfam" id="TIGR01782">
    <property type="entry name" value="TonB-Xanth-Caul"/>
    <property type="match status" value="1"/>
</dbReference>
<feature type="chain" id="PRO_5036918933" evidence="10">
    <location>
        <begin position="20"/>
        <end position="937"/>
    </location>
</feature>
<feature type="signal peptide" evidence="10">
    <location>
        <begin position="1"/>
        <end position="19"/>
    </location>
</feature>
<reference evidence="13" key="2">
    <citation type="submission" date="2021-09" db="EMBL/GenBank/DDBJ databases">
        <authorList>
            <person name="Gilroy R."/>
        </authorList>
    </citation>
    <scope>NUCLEOTIDE SEQUENCE</scope>
    <source>
        <strain evidence="13">CHK121-7720</strain>
    </source>
</reference>
<dbReference type="AlphaFoldDB" id="A0A921SU42"/>
<dbReference type="GO" id="GO:0009279">
    <property type="term" value="C:cell outer membrane"/>
    <property type="evidence" value="ECO:0007669"/>
    <property type="project" value="UniProtKB-SubCell"/>
</dbReference>
<dbReference type="Gene3D" id="2.60.40.1120">
    <property type="entry name" value="Carboxypeptidase-like, regulatory domain"/>
    <property type="match status" value="1"/>
</dbReference>
<organism evidence="13 14">
    <name type="scientific">Barnesiella viscericola</name>
    <dbReference type="NCBI Taxonomy" id="397865"/>
    <lineage>
        <taxon>Bacteria</taxon>
        <taxon>Pseudomonadati</taxon>
        <taxon>Bacteroidota</taxon>
        <taxon>Bacteroidia</taxon>
        <taxon>Bacteroidales</taxon>
        <taxon>Barnesiellaceae</taxon>
        <taxon>Barnesiella</taxon>
    </lineage>
</organism>
<evidence type="ECO:0000256" key="3">
    <source>
        <dbReference type="ARBA" id="ARBA00022452"/>
    </source>
</evidence>
<name>A0A921SU42_9BACT</name>
<keyword evidence="13" id="KW-0675">Receptor</keyword>
<evidence type="ECO:0000256" key="5">
    <source>
        <dbReference type="ARBA" id="ARBA00023077"/>
    </source>
</evidence>
<evidence type="ECO:0000259" key="12">
    <source>
        <dbReference type="Pfam" id="PF07715"/>
    </source>
</evidence>
<dbReference type="InterPro" id="IPR010104">
    <property type="entry name" value="TonB_rcpt_bac"/>
</dbReference>